<dbReference type="Ensembl" id="ENSSMRT00000013378.1">
    <property type="protein sequence ID" value="ENSSMRP00000011480.1"/>
    <property type="gene ID" value="ENSSMRG00000009026.1"/>
</dbReference>
<evidence type="ECO:0000259" key="1">
    <source>
        <dbReference type="Pfam" id="PF00021"/>
    </source>
</evidence>
<reference evidence="2" key="1">
    <citation type="submission" date="2025-08" db="UniProtKB">
        <authorList>
            <consortium name="Ensembl"/>
        </authorList>
    </citation>
    <scope>IDENTIFICATION</scope>
</reference>
<dbReference type="Pfam" id="PF00021">
    <property type="entry name" value="UPAR_LY6"/>
    <property type="match status" value="1"/>
</dbReference>
<evidence type="ECO:0000313" key="3">
    <source>
        <dbReference type="Proteomes" id="UP000694421"/>
    </source>
</evidence>
<feature type="domain" description="UPAR/Ly6" evidence="1">
    <location>
        <begin position="19"/>
        <end position="94"/>
    </location>
</feature>
<reference evidence="2" key="2">
    <citation type="submission" date="2025-09" db="UniProtKB">
        <authorList>
            <consortium name="Ensembl"/>
        </authorList>
    </citation>
    <scope>IDENTIFICATION</scope>
</reference>
<evidence type="ECO:0000313" key="2">
    <source>
        <dbReference type="Ensembl" id="ENSSMRP00000011480.1"/>
    </source>
</evidence>
<organism evidence="2 3">
    <name type="scientific">Salvator merianae</name>
    <name type="common">Argentine black and white tegu</name>
    <name type="synonym">Tupinambis merianae</name>
    <dbReference type="NCBI Taxonomy" id="96440"/>
    <lineage>
        <taxon>Eukaryota</taxon>
        <taxon>Metazoa</taxon>
        <taxon>Chordata</taxon>
        <taxon>Craniata</taxon>
        <taxon>Vertebrata</taxon>
        <taxon>Euteleostomi</taxon>
        <taxon>Lepidosauria</taxon>
        <taxon>Squamata</taxon>
        <taxon>Bifurcata</taxon>
        <taxon>Unidentata</taxon>
        <taxon>Episquamata</taxon>
        <taxon>Laterata</taxon>
        <taxon>Teiioidea</taxon>
        <taxon>Teiidae</taxon>
        <taxon>Salvator</taxon>
    </lineage>
</organism>
<sequence>LNKELVLVLKSYSLLQTEALKCHVCKHYHRDLGCIRGEGICEAEPGQYCKYIRYFKGKYFKGCTAPGDICNALDRNGDLLSTTSCCNYQDFCEHQEETPNWDSTFEI</sequence>
<proteinExistence type="predicted"/>
<keyword evidence="3" id="KW-1185">Reference proteome</keyword>
<name>A0A8D0BUU9_SALMN</name>
<protein>
    <recommendedName>
        <fullName evidence="1">UPAR/Ly6 domain-containing protein</fullName>
    </recommendedName>
</protein>
<dbReference type="Proteomes" id="UP000694421">
    <property type="component" value="Unplaced"/>
</dbReference>
<dbReference type="InterPro" id="IPR016054">
    <property type="entry name" value="LY6_UPA_recep-like"/>
</dbReference>
<dbReference type="OMA" id="ICEAEPG"/>
<dbReference type="AlphaFoldDB" id="A0A8D0BUU9"/>
<accession>A0A8D0BUU9</accession>